<keyword evidence="1" id="KW-0805">Transcription regulation</keyword>
<name>A0ABP5Y401_9ACTN</name>
<dbReference type="InterPro" id="IPR036390">
    <property type="entry name" value="WH_DNA-bd_sf"/>
</dbReference>
<feature type="coiled-coil region" evidence="4">
    <location>
        <begin position="124"/>
        <end position="151"/>
    </location>
</feature>
<accession>A0ABP5Y401</accession>
<feature type="domain" description="HTH gntR-type" evidence="5">
    <location>
        <begin position="41"/>
        <end position="109"/>
    </location>
</feature>
<dbReference type="Pfam" id="PF00392">
    <property type="entry name" value="GntR"/>
    <property type="match status" value="1"/>
</dbReference>
<reference evidence="7" key="1">
    <citation type="journal article" date="2019" name="Int. J. Syst. Evol. Microbiol.">
        <title>The Global Catalogue of Microorganisms (GCM) 10K type strain sequencing project: providing services to taxonomists for standard genome sequencing and annotation.</title>
        <authorList>
            <consortium name="The Broad Institute Genomics Platform"/>
            <consortium name="The Broad Institute Genome Sequencing Center for Infectious Disease"/>
            <person name="Wu L."/>
            <person name="Ma J."/>
        </authorList>
    </citation>
    <scope>NUCLEOTIDE SEQUENCE [LARGE SCALE GENOMIC DNA]</scope>
    <source>
        <strain evidence="7">JCM 6923</strain>
    </source>
</reference>
<dbReference type="PANTHER" id="PTHR44846">
    <property type="entry name" value="MANNOSYL-D-GLYCERATE TRANSPORT/METABOLISM SYSTEM REPRESSOR MNGR-RELATED"/>
    <property type="match status" value="1"/>
</dbReference>
<evidence type="ECO:0000259" key="5">
    <source>
        <dbReference type="PROSITE" id="PS50949"/>
    </source>
</evidence>
<dbReference type="PROSITE" id="PS50949">
    <property type="entry name" value="HTH_GNTR"/>
    <property type="match status" value="1"/>
</dbReference>
<keyword evidence="7" id="KW-1185">Reference proteome</keyword>
<evidence type="ECO:0000313" key="7">
    <source>
        <dbReference type="Proteomes" id="UP001501721"/>
    </source>
</evidence>
<keyword evidence="4" id="KW-0175">Coiled coil</keyword>
<dbReference type="InterPro" id="IPR050679">
    <property type="entry name" value="Bact_HTH_transcr_reg"/>
</dbReference>
<dbReference type="InterPro" id="IPR000524">
    <property type="entry name" value="Tscrpt_reg_HTH_GntR"/>
</dbReference>
<dbReference type="SMART" id="SM00345">
    <property type="entry name" value="HTH_GNTR"/>
    <property type="match status" value="1"/>
</dbReference>
<keyword evidence="3" id="KW-0804">Transcription</keyword>
<dbReference type="Gene3D" id="1.10.10.10">
    <property type="entry name" value="Winged helix-like DNA-binding domain superfamily/Winged helix DNA-binding domain"/>
    <property type="match status" value="1"/>
</dbReference>
<dbReference type="CDD" id="cd07377">
    <property type="entry name" value="WHTH_GntR"/>
    <property type="match status" value="1"/>
</dbReference>
<organism evidence="6 7">
    <name type="scientific">Streptomyces graminearus</name>
    <dbReference type="NCBI Taxonomy" id="284030"/>
    <lineage>
        <taxon>Bacteria</taxon>
        <taxon>Bacillati</taxon>
        <taxon>Actinomycetota</taxon>
        <taxon>Actinomycetes</taxon>
        <taxon>Kitasatosporales</taxon>
        <taxon>Streptomycetaceae</taxon>
        <taxon>Streptomyces</taxon>
    </lineage>
</organism>
<evidence type="ECO:0000256" key="2">
    <source>
        <dbReference type="ARBA" id="ARBA00023125"/>
    </source>
</evidence>
<evidence type="ECO:0000256" key="1">
    <source>
        <dbReference type="ARBA" id="ARBA00023015"/>
    </source>
</evidence>
<keyword evidence="2" id="KW-0238">DNA-binding</keyword>
<dbReference type="Proteomes" id="UP001501721">
    <property type="component" value="Unassembled WGS sequence"/>
</dbReference>
<gene>
    <name evidence="6" type="ORF">GCM10010422_17380</name>
</gene>
<comment type="caution">
    <text evidence="6">The sequence shown here is derived from an EMBL/GenBank/DDBJ whole genome shotgun (WGS) entry which is preliminary data.</text>
</comment>
<evidence type="ECO:0000256" key="3">
    <source>
        <dbReference type="ARBA" id="ARBA00023163"/>
    </source>
</evidence>
<proteinExistence type="predicted"/>
<dbReference type="InterPro" id="IPR036388">
    <property type="entry name" value="WH-like_DNA-bd_sf"/>
</dbReference>
<sequence>MRQAPSWNEWRGALVPSLRLRHYEAEIEMRLGVQMVEWTGKFAYQQVADDLRRRIAEGEFTEKGQLPSYGDLQTEYKITVTVARSAINRLKTDGLVVSHQGKGVFLTSNAGTTAAQLADPAGTVTELREEVEKLRAEVGELRERVATLEGS</sequence>
<dbReference type="PANTHER" id="PTHR44846:SF17">
    <property type="entry name" value="GNTR-FAMILY TRANSCRIPTIONAL REGULATOR"/>
    <property type="match status" value="1"/>
</dbReference>
<protein>
    <recommendedName>
        <fullName evidence="5">HTH gntR-type domain-containing protein</fullName>
    </recommendedName>
</protein>
<evidence type="ECO:0000256" key="4">
    <source>
        <dbReference type="SAM" id="Coils"/>
    </source>
</evidence>
<dbReference type="SUPFAM" id="SSF46785">
    <property type="entry name" value="Winged helix' DNA-binding domain"/>
    <property type="match status" value="1"/>
</dbReference>
<dbReference type="EMBL" id="BAAATL010000007">
    <property type="protein sequence ID" value="GAA2474657.1"/>
    <property type="molecule type" value="Genomic_DNA"/>
</dbReference>
<evidence type="ECO:0000313" key="6">
    <source>
        <dbReference type="EMBL" id="GAA2474657.1"/>
    </source>
</evidence>